<reference evidence="1 2" key="1">
    <citation type="journal article" date="2013" name="Curr. Biol.">
        <title>The Genome of the Foraminiferan Reticulomyxa filosa.</title>
        <authorList>
            <person name="Glockner G."/>
            <person name="Hulsmann N."/>
            <person name="Schleicher M."/>
            <person name="Noegel A.A."/>
            <person name="Eichinger L."/>
            <person name="Gallinger C."/>
            <person name="Pawlowski J."/>
            <person name="Sierra R."/>
            <person name="Euteneuer U."/>
            <person name="Pillet L."/>
            <person name="Moustafa A."/>
            <person name="Platzer M."/>
            <person name="Groth M."/>
            <person name="Szafranski K."/>
            <person name="Schliwa M."/>
        </authorList>
    </citation>
    <scope>NUCLEOTIDE SEQUENCE [LARGE SCALE GENOMIC DNA]</scope>
</reference>
<protein>
    <submittedName>
        <fullName evidence="1">Uncharacterized protein</fullName>
    </submittedName>
</protein>
<evidence type="ECO:0000313" key="1">
    <source>
        <dbReference type="EMBL" id="ETO21760.1"/>
    </source>
</evidence>
<proteinExistence type="predicted"/>
<dbReference type="AlphaFoldDB" id="X6N641"/>
<gene>
    <name evidence="1" type="ORF">RFI_15443</name>
</gene>
<comment type="caution">
    <text evidence="1">The sequence shown here is derived from an EMBL/GenBank/DDBJ whole genome shotgun (WGS) entry which is preliminary data.</text>
</comment>
<evidence type="ECO:0000313" key="2">
    <source>
        <dbReference type="Proteomes" id="UP000023152"/>
    </source>
</evidence>
<name>X6N641_RETFI</name>
<keyword evidence="2" id="KW-1185">Reference proteome</keyword>
<accession>X6N641</accession>
<organism evidence="1 2">
    <name type="scientific">Reticulomyxa filosa</name>
    <dbReference type="NCBI Taxonomy" id="46433"/>
    <lineage>
        <taxon>Eukaryota</taxon>
        <taxon>Sar</taxon>
        <taxon>Rhizaria</taxon>
        <taxon>Retaria</taxon>
        <taxon>Foraminifera</taxon>
        <taxon>Monothalamids</taxon>
        <taxon>Reticulomyxidae</taxon>
        <taxon>Reticulomyxa</taxon>
    </lineage>
</organism>
<dbReference type="EMBL" id="ASPP01011323">
    <property type="protein sequence ID" value="ETO21760.1"/>
    <property type="molecule type" value="Genomic_DNA"/>
</dbReference>
<sequence length="133" mass="15939">MTQIKICSRLCEKIGKFKLQFIQFFMCISKIRDMDKLYINYLYQVNIMMYYLFEALNSFKILYFSQDNLHSLFCVFFVVFNTNEHFENYFARINAKKMKSKKIAETSKLLKSVWGDVMNIEAIIDNVLRNGFV</sequence>
<dbReference type="Proteomes" id="UP000023152">
    <property type="component" value="Unassembled WGS sequence"/>
</dbReference>